<dbReference type="EMBL" id="AHAE01000032">
    <property type="protein sequence ID" value="EJZ82363.1"/>
    <property type="molecule type" value="Genomic_DNA"/>
</dbReference>
<dbReference type="HOGENOM" id="CLU_046690_0_0_11"/>
<gene>
    <name evidence="6" type="ORF">BN46_0896</name>
    <name evidence="7" type="ORF">HMPREF9719_00588</name>
</gene>
<accession>I7JW48</accession>
<reference evidence="6 9" key="1">
    <citation type="journal article" date="2012" name="J. Bacteriol.">
        <title>Draft Genome Sequence of Turicella otitidis ATCC 51513, Isolated from Middle Ear Fluid from a Child with Otitis Media.</title>
        <authorList>
            <person name="Brinkrolf K."/>
            <person name="Schneider J."/>
            <person name="Knecht M."/>
            <person name="Ruckert C."/>
            <person name="Tauch A."/>
        </authorList>
    </citation>
    <scope>NUCLEOTIDE SEQUENCE [LARGE SCALE GENOMIC DNA]</scope>
    <source>
        <strain evidence="6 9">ATCC 51513</strain>
    </source>
</reference>
<dbReference type="SUPFAM" id="SSF63999">
    <property type="entry name" value="Thiamin pyrophosphokinase, catalytic domain"/>
    <property type="match status" value="1"/>
</dbReference>
<evidence type="ECO:0000256" key="1">
    <source>
        <dbReference type="ARBA" id="ARBA00022679"/>
    </source>
</evidence>
<sequence>MARMSLFSRKEELPGLSAPIRDLSRATRASKAVQKVAAGDIVVIAEPNISRGTAQLLVDLEPAAVVNTAQFSTGSVPLFGPQMLLDAGITLVEDAGVDVLEHLRDGKTARLTDSGELFHGETLLGSGRVLTQAGVEFDFSEAERNLVERVEAYFGNTVEFLRSEAPLLIDGLGVPETGLDATGEAALVIAPGPEQGRVLKDLRGFIKARSPMIVAIDEAADLVVEQGYTPDVALGDPTRIQAATLRAARRVVLPAAPDGHAAGLERIQDLGVGAMTFPAATESTTDLGLLLAHFHGADLIVNASEPLTLDAIIGERAGLGEPLQSPAALLTRLRVADKLVGVAAAAEIGTRREGAGGAWLLAILGVLAAIVSVVLVAGFGGGDGFAENLEQTFGNLV</sequence>
<dbReference type="Proteomes" id="UP000006078">
    <property type="component" value="Unassembled WGS sequence"/>
</dbReference>
<organism evidence="6 9">
    <name type="scientific">Corynebacterium otitidis ATCC 51513</name>
    <dbReference type="NCBI Taxonomy" id="883169"/>
    <lineage>
        <taxon>Bacteria</taxon>
        <taxon>Bacillati</taxon>
        <taxon>Actinomycetota</taxon>
        <taxon>Actinomycetes</taxon>
        <taxon>Mycobacteriales</taxon>
        <taxon>Corynebacteriaceae</taxon>
        <taxon>Corynebacterium</taxon>
    </lineage>
</organism>
<evidence type="ECO:0000256" key="2">
    <source>
        <dbReference type="ARBA" id="ARBA00022741"/>
    </source>
</evidence>
<evidence type="ECO:0000313" key="9">
    <source>
        <dbReference type="Proteomes" id="UP000011016"/>
    </source>
</evidence>
<keyword evidence="5" id="KW-0812">Transmembrane</keyword>
<comment type="caution">
    <text evidence="6">The sequence shown here is derived from an EMBL/GenBank/DDBJ whole genome shotgun (WGS) entry which is preliminary data.</text>
</comment>
<dbReference type="GO" id="GO:0009229">
    <property type="term" value="P:thiamine diphosphate biosynthetic process"/>
    <property type="evidence" value="ECO:0007669"/>
    <property type="project" value="InterPro"/>
</dbReference>
<keyword evidence="3" id="KW-0418">Kinase</keyword>
<dbReference type="NCBIfam" id="NF040608">
    <property type="entry name" value="division_SteA"/>
    <property type="match status" value="1"/>
</dbReference>
<protein>
    <recommendedName>
        <fullName evidence="10">Thiamine pyrophosphokinase</fullName>
    </recommendedName>
</protein>
<reference evidence="7 8" key="2">
    <citation type="submission" date="2012-08" db="EMBL/GenBank/DDBJ databases">
        <title>The Genome Sequence of Turicella otitidis ATCC 51513.</title>
        <authorList>
            <consortium name="The Broad Institute Genome Sequencing Platform"/>
            <person name="Earl A."/>
            <person name="Ward D."/>
            <person name="Feldgarden M."/>
            <person name="Gevers D."/>
            <person name="Huys G."/>
            <person name="Walker B."/>
            <person name="Young S.K."/>
            <person name="Zeng Q."/>
            <person name="Gargeya S."/>
            <person name="Fitzgerald M."/>
            <person name="Haas B."/>
            <person name="Abouelleil A."/>
            <person name="Alvarado L."/>
            <person name="Arachchi H.M."/>
            <person name="Berlin A.M."/>
            <person name="Chapman S.B."/>
            <person name="Goldberg J."/>
            <person name="Griggs A."/>
            <person name="Gujja S."/>
            <person name="Hansen M."/>
            <person name="Howarth C."/>
            <person name="Imamovic A."/>
            <person name="Larimer J."/>
            <person name="McCowen C."/>
            <person name="Montmayeur A."/>
            <person name="Murphy C."/>
            <person name="Neiman D."/>
            <person name="Pearson M."/>
            <person name="Priest M."/>
            <person name="Roberts A."/>
            <person name="Saif S."/>
            <person name="Shea T."/>
            <person name="Sisk P."/>
            <person name="Sykes S."/>
            <person name="Wortman J."/>
            <person name="Nusbaum C."/>
            <person name="Birren B."/>
        </authorList>
    </citation>
    <scope>NUCLEOTIDE SEQUENCE [LARGE SCALE GENOMIC DNA]</scope>
    <source>
        <strain evidence="7 8">ATCC 51513</strain>
    </source>
</reference>
<dbReference type="InterPro" id="IPR036759">
    <property type="entry name" value="TPK_catalytic_sf"/>
</dbReference>
<evidence type="ECO:0000313" key="7">
    <source>
        <dbReference type="EMBL" id="EJZ82363.1"/>
    </source>
</evidence>
<proteinExistence type="predicted"/>
<keyword evidence="5" id="KW-1133">Transmembrane helix</keyword>
<dbReference type="PATRIC" id="fig|883169.3.peg.559"/>
<dbReference type="GO" id="GO:0016301">
    <property type="term" value="F:kinase activity"/>
    <property type="evidence" value="ECO:0007669"/>
    <property type="project" value="UniProtKB-KW"/>
</dbReference>
<dbReference type="GO" id="GO:0004788">
    <property type="term" value="F:thiamine diphosphokinase activity"/>
    <property type="evidence" value="ECO:0007669"/>
    <property type="project" value="InterPro"/>
</dbReference>
<dbReference type="GO" id="GO:0005524">
    <property type="term" value="F:ATP binding"/>
    <property type="evidence" value="ECO:0007669"/>
    <property type="project" value="UniProtKB-KW"/>
</dbReference>
<dbReference type="STRING" id="29321.AAV33_05085"/>
<dbReference type="OrthoDB" id="5169996at2"/>
<feature type="transmembrane region" description="Helical" evidence="5">
    <location>
        <begin position="358"/>
        <end position="379"/>
    </location>
</feature>
<evidence type="ECO:0000256" key="3">
    <source>
        <dbReference type="ARBA" id="ARBA00022777"/>
    </source>
</evidence>
<evidence type="ECO:0000256" key="4">
    <source>
        <dbReference type="ARBA" id="ARBA00022840"/>
    </source>
</evidence>
<keyword evidence="4" id="KW-0067">ATP-binding</keyword>
<evidence type="ECO:0000313" key="6">
    <source>
        <dbReference type="EMBL" id="CCI83626.1"/>
    </source>
</evidence>
<dbReference type="Proteomes" id="UP000011016">
    <property type="component" value="Unassembled WGS sequence"/>
</dbReference>
<dbReference type="eggNOG" id="COG4825">
    <property type="taxonomic scope" value="Bacteria"/>
</dbReference>
<keyword evidence="5" id="KW-0472">Membrane</keyword>
<keyword evidence="2" id="KW-0547">Nucleotide-binding</keyword>
<name>I7JW48_9CORY</name>
<dbReference type="EMBL" id="CAJZ01000121">
    <property type="protein sequence ID" value="CCI83626.1"/>
    <property type="molecule type" value="Genomic_DNA"/>
</dbReference>
<dbReference type="RefSeq" id="WP_004600478.1">
    <property type="nucleotide sequence ID" value="NZ_HF541866.1"/>
</dbReference>
<keyword evidence="8" id="KW-1185">Reference proteome</keyword>
<evidence type="ECO:0000256" key="5">
    <source>
        <dbReference type="SAM" id="Phobius"/>
    </source>
</evidence>
<evidence type="ECO:0000313" key="8">
    <source>
        <dbReference type="Proteomes" id="UP000006078"/>
    </source>
</evidence>
<dbReference type="AlphaFoldDB" id="I7JW48"/>
<keyword evidence="1" id="KW-0808">Transferase</keyword>
<dbReference type="InterPro" id="IPR047795">
    <property type="entry name" value="Put_SteA-like"/>
</dbReference>
<evidence type="ECO:0008006" key="10">
    <source>
        <dbReference type="Google" id="ProtNLM"/>
    </source>
</evidence>